<keyword evidence="2" id="KW-1185">Reference proteome</keyword>
<name>A0A7G1KEF8_9NOCA</name>
<dbReference type="AlphaFoldDB" id="A0A7G1KEF8"/>
<accession>A0A7G1KEF8</accession>
<reference evidence="1 2" key="1">
    <citation type="submission" date="2020-08" db="EMBL/GenBank/DDBJ databases">
        <title>Genome Sequencing of Nocardia wallacei strain FMUON74 and assembly.</title>
        <authorList>
            <person name="Toyokawa M."/>
            <person name="Uesaka K."/>
        </authorList>
    </citation>
    <scope>NUCLEOTIDE SEQUENCE [LARGE SCALE GENOMIC DNA]</scope>
    <source>
        <strain evidence="1 2">FMUON74</strain>
    </source>
</reference>
<evidence type="ECO:0000313" key="2">
    <source>
        <dbReference type="Proteomes" id="UP000516173"/>
    </source>
</evidence>
<sequence length="408" mass="44105">MDPAVPGSAAVAVPVLLPPHRQDGDPHRTARFRELMRQSTEDPSTWIDYADFGERFVRHAVTRARIEAAVSGVAGRGMTIGPFSVGPAGLAGFVAEGSVGKPIIARSGPQVTFEVRVPVSLHVTITLGGQRLRLEAIVEIDLTLHARTAAPLLIVIDIPPVTAPDVSFVVRAQAIGAAFELLLDPIAVLVQREVAHRINALLADPAARRGRVFDVEAIMNGTRSEHLGRESLDWIGYDEFGRRFFPLIVTAERVREVVDRLAGRPIEIGPLRTGPREAATVEVRGAVRVPRLAEREGEDPVSFDLVIPVGLDITVDVLKANRYRAEVEIPLVLEARAADPLLIVIDTSAPDPHAISVDLRAEGWRAKALGRVGQIRQQIATQVAAVIRNELADPAGRTIDVQARIDGV</sequence>
<proteinExistence type="predicted"/>
<dbReference type="KEGG" id="nwl:NWFMUON74_11870"/>
<evidence type="ECO:0000313" key="1">
    <source>
        <dbReference type="EMBL" id="BCK53415.1"/>
    </source>
</evidence>
<dbReference type="Proteomes" id="UP000516173">
    <property type="component" value="Chromosome"/>
</dbReference>
<protein>
    <submittedName>
        <fullName evidence="1">Uncharacterized protein</fullName>
    </submittedName>
</protein>
<dbReference type="EMBL" id="AP023396">
    <property type="protein sequence ID" value="BCK53415.1"/>
    <property type="molecule type" value="Genomic_DNA"/>
</dbReference>
<organism evidence="1 2">
    <name type="scientific">Nocardia wallacei</name>
    <dbReference type="NCBI Taxonomy" id="480035"/>
    <lineage>
        <taxon>Bacteria</taxon>
        <taxon>Bacillati</taxon>
        <taxon>Actinomycetota</taxon>
        <taxon>Actinomycetes</taxon>
        <taxon>Mycobacteriales</taxon>
        <taxon>Nocardiaceae</taxon>
        <taxon>Nocardia</taxon>
    </lineage>
</organism>
<gene>
    <name evidence="1" type="ORF">NWFMUON74_11870</name>
</gene>